<name>A0ABW1WP94_9HYPH</name>
<sequence>MVLRAGTTVRRVDVWAGTRTQTAERLVTGRPFPSETHYLDAERTRWQPAFTLPVGEVVTTARGREPAEGTLFLVGPAGLEPIGYAHAWDRVDPAGAAERALDRGHAARADAAGLPRELTRFVGAHGLRDGVHRVGESAYFAERCTARQAYWRRATRAEVEALGEPGARAQVDTCM</sequence>
<keyword evidence="2" id="KW-1185">Reference proteome</keyword>
<evidence type="ECO:0000313" key="2">
    <source>
        <dbReference type="Proteomes" id="UP001596237"/>
    </source>
</evidence>
<comment type="caution">
    <text evidence="1">The sequence shown here is derived from an EMBL/GenBank/DDBJ whole genome shotgun (WGS) entry which is preliminary data.</text>
</comment>
<gene>
    <name evidence="1" type="ORF">ACFQDP_11745</name>
</gene>
<protein>
    <submittedName>
        <fullName evidence="1">Uncharacterized protein</fullName>
    </submittedName>
</protein>
<dbReference type="EMBL" id="JBHSTT010000040">
    <property type="protein sequence ID" value="MFC6389998.1"/>
    <property type="molecule type" value="Genomic_DNA"/>
</dbReference>
<reference evidence="2" key="1">
    <citation type="journal article" date="2019" name="Int. J. Syst. Evol. Microbiol.">
        <title>The Global Catalogue of Microorganisms (GCM) 10K type strain sequencing project: providing services to taxonomists for standard genome sequencing and annotation.</title>
        <authorList>
            <consortium name="The Broad Institute Genomics Platform"/>
            <consortium name="The Broad Institute Genome Sequencing Center for Infectious Disease"/>
            <person name="Wu L."/>
            <person name="Ma J."/>
        </authorList>
    </citation>
    <scope>NUCLEOTIDE SEQUENCE [LARGE SCALE GENOMIC DNA]</scope>
    <source>
        <strain evidence="2">CCUG 36916</strain>
    </source>
</reference>
<dbReference type="Proteomes" id="UP001596237">
    <property type="component" value="Unassembled WGS sequence"/>
</dbReference>
<organism evidence="1 2">
    <name type="scientific">Methylorubrum zatmanii</name>
    <dbReference type="NCBI Taxonomy" id="29429"/>
    <lineage>
        <taxon>Bacteria</taxon>
        <taxon>Pseudomonadati</taxon>
        <taxon>Pseudomonadota</taxon>
        <taxon>Alphaproteobacteria</taxon>
        <taxon>Hyphomicrobiales</taxon>
        <taxon>Methylobacteriaceae</taxon>
        <taxon>Methylorubrum</taxon>
    </lineage>
</organism>
<evidence type="ECO:0000313" key="1">
    <source>
        <dbReference type="EMBL" id="MFC6389998.1"/>
    </source>
</evidence>
<accession>A0ABW1WP94</accession>
<dbReference type="RefSeq" id="WP_009864756.1">
    <property type="nucleotide sequence ID" value="NZ_JBHSTT010000040.1"/>
</dbReference>
<proteinExistence type="predicted"/>